<evidence type="ECO:0000313" key="9">
    <source>
        <dbReference type="Proteomes" id="UP001165393"/>
    </source>
</evidence>
<comment type="similarity">
    <text evidence="1 5">Belongs to the FliD family.</text>
</comment>
<dbReference type="GO" id="GO:0009424">
    <property type="term" value="C:bacterial-type flagellum hook"/>
    <property type="evidence" value="ECO:0007669"/>
    <property type="project" value="UniProtKB-UniRule"/>
</dbReference>
<dbReference type="EMBL" id="JAMQGP010000002">
    <property type="protein sequence ID" value="MCM2678957.1"/>
    <property type="molecule type" value="Genomic_DNA"/>
</dbReference>
<protein>
    <recommendedName>
        <fullName evidence="5">Flagellar hook-associated protein 2</fullName>
        <shortName evidence="5">HAP2</shortName>
    </recommendedName>
    <alternativeName>
        <fullName evidence="5">Flagellar cap protein</fullName>
    </alternativeName>
</protein>
<name>A0AA41W4S8_9GAMM</name>
<evidence type="ECO:0000256" key="2">
    <source>
        <dbReference type="ARBA" id="ARBA00011255"/>
    </source>
</evidence>
<dbReference type="GO" id="GO:0071973">
    <property type="term" value="P:bacterial-type flagellum-dependent cell motility"/>
    <property type="evidence" value="ECO:0007669"/>
    <property type="project" value="TreeGrafter"/>
</dbReference>
<comment type="function">
    <text evidence="5">Required for morphogenesis and for the elongation of the flagellar filament by facilitating polymerization of the flagellin monomers at the tip of growing filament. Forms a capping structure, which prevents flagellin subunits (transported through the central channel of the flagellum) from leaking out without polymerization at the distal end.</text>
</comment>
<comment type="subunit">
    <text evidence="2 5">Homopentamer.</text>
</comment>
<keyword evidence="9" id="KW-1185">Reference proteome</keyword>
<dbReference type="GO" id="GO:0005576">
    <property type="term" value="C:extracellular region"/>
    <property type="evidence" value="ECO:0007669"/>
    <property type="project" value="UniProtKB-SubCell"/>
</dbReference>
<evidence type="ECO:0000259" key="7">
    <source>
        <dbReference type="Pfam" id="PF07195"/>
    </source>
</evidence>
<keyword evidence="5" id="KW-0964">Secreted</keyword>
<dbReference type="GO" id="GO:0007155">
    <property type="term" value="P:cell adhesion"/>
    <property type="evidence" value="ECO:0007669"/>
    <property type="project" value="InterPro"/>
</dbReference>
<evidence type="ECO:0000259" key="6">
    <source>
        <dbReference type="Pfam" id="PF02465"/>
    </source>
</evidence>
<dbReference type="InterPro" id="IPR040026">
    <property type="entry name" value="FliD"/>
</dbReference>
<keyword evidence="4 5" id="KW-0975">Bacterial flagellum</keyword>
<dbReference type="GO" id="GO:0009421">
    <property type="term" value="C:bacterial-type flagellum filament cap"/>
    <property type="evidence" value="ECO:0007669"/>
    <property type="project" value="InterPro"/>
</dbReference>
<reference evidence="8 9" key="1">
    <citation type="journal article" date="2013" name="Antonie Van Leeuwenhoek">
        <title>Echinimonas agarilytica gen. nov., sp. nov., a new gammaproteobacterium isolated from the sea urchin Strongylocentrotus intermedius.</title>
        <authorList>
            <person name="Nedashkovskaya O.I."/>
            <person name="Stenkova A.M."/>
            <person name="Zhukova N.V."/>
            <person name="Van Trappen S."/>
            <person name="Lee J.S."/>
            <person name="Kim S.B."/>
        </authorList>
    </citation>
    <scope>NUCLEOTIDE SEQUENCE [LARGE SCALE GENOMIC DNA]</scope>
    <source>
        <strain evidence="8 9">KMM 6351</strain>
    </source>
</reference>
<keyword evidence="8" id="KW-0282">Flagellum</keyword>
<comment type="caution">
    <text evidence="8">The sequence shown here is derived from an EMBL/GenBank/DDBJ whole genome shotgun (WGS) entry which is preliminary data.</text>
</comment>
<evidence type="ECO:0000256" key="3">
    <source>
        <dbReference type="ARBA" id="ARBA00023054"/>
    </source>
</evidence>
<dbReference type="InterPro" id="IPR003481">
    <property type="entry name" value="FliD_N"/>
</dbReference>
<feature type="domain" description="Flagellar hook-associated protein 2 N-terminal" evidence="6">
    <location>
        <begin position="11"/>
        <end position="108"/>
    </location>
</feature>
<evidence type="ECO:0000256" key="5">
    <source>
        <dbReference type="RuleBase" id="RU362066"/>
    </source>
</evidence>
<evidence type="ECO:0000313" key="8">
    <source>
        <dbReference type="EMBL" id="MCM2678957.1"/>
    </source>
</evidence>
<sequence>MSTISTPGIGSGIDINAIVGAYIDASRVPFEERTAEKQSTYTNQITGYGTLQSAVDSLKTSLTKLADPDLYSGMSMSMSSASNFSAKIDDTADIGSFELEVKQLAEAQKLTSTGFVAEDAVGEGSLELSLGSSSFTIDIAADATIEDIKNAINDADSNPGISASIVTDDTGSHLVLNSTETGTDNQINITAFDAGGTEITDGTGLGQLQFDSTDVANSQMSETQAAQDAIVIIDGSLTVTNSSNTIENAIQGVTLDLKSANDDGDTTTITISEDNSQVENAVKAFIDAYNGYTETSKSLQYVNLDAEITAPLNGDSTVRMMDRQFRELASSAFGSGVFTSLSQLGITTNEEGYLDLDSDVLSDAVKNNKEDLQSFFVGTESEPGLAVSFEEKISVYSGADGIVSTRINTLTGQVERLDIETETFNERLATQEEQLYSRFNAMDITVASLQNTLSFVTSQLSNLPGVVSQDS</sequence>
<dbReference type="InterPro" id="IPR010810">
    <property type="entry name" value="Flagellin_hook_IN_motif"/>
</dbReference>
<feature type="domain" description="Flagellar hook-associated protein 2 C-terminal" evidence="7">
    <location>
        <begin position="226"/>
        <end position="450"/>
    </location>
</feature>
<dbReference type="InterPro" id="IPR010809">
    <property type="entry name" value="FliD_C"/>
</dbReference>
<evidence type="ECO:0000256" key="1">
    <source>
        <dbReference type="ARBA" id="ARBA00009764"/>
    </source>
</evidence>
<gene>
    <name evidence="8" type="primary">fliD</name>
    <name evidence="8" type="ORF">NAF29_04610</name>
</gene>
<comment type="subcellular location">
    <subcellularLocation>
        <location evidence="5">Secreted</location>
    </subcellularLocation>
    <subcellularLocation>
        <location evidence="5">Bacterial flagellum</location>
    </subcellularLocation>
</comment>
<dbReference type="Pfam" id="PF02465">
    <property type="entry name" value="FliD_N"/>
    <property type="match status" value="1"/>
</dbReference>
<dbReference type="PANTHER" id="PTHR30288:SF0">
    <property type="entry name" value="FLAGELLAR HOOK-ASSOCIATED PROTEIN 2"/>
    <property type="match status" value="1"/>
</dbReference>
<keyword evidence="8" id="KW-0969">Cilium</keyword>
<dbReference type="AlphaFoldDB" id="A0AA41W4S8"/>
<accession>A0AA41W4S8</accession>
<proteinExistence type="inferred from homology"/>
<keyword evidence="8" id="KW-0966">Cell projection</keyword>
<dbReference type="PANTHER" id="PTHR30288">
    <property type="entry name" value="FLAGELLAR CAP/ASSEMBLY PROTEIN FLID"/>
    <property type="match status" value="1"/>
</dbReference>
<dbReference type="Proteomes" id="UP001165393">
    <property type="component" value="Unassembled WGS sequence"/>
</dbReference>
<keyword evidence="3" id="KW-0175">Coiled coil</keyword>
<evidence type="ECO:0000256" key="4">
    <source>
        <dbReference type="ARBA" id="ARBA00023143"/>
    </source>
</evidence>
<organism evidence="8 9">
    <name type="scientific">Echinimonas agarilytica</name>
    <dbReference type="NCBI Taxonomy" id="1215918"/>
    <lineage>
        <taxon>Bacteria</taxon>
        <taxon>Pseudomonadati</taxon>
        <taxon>Pseudomonadota</taxon>
        <taxon>Gammaproteobacteria</taxon>
        <taxon>Alteromonadales</taxon>
        <taxon>Echinimonadaceae</taxon>
        <taxon>Echinimonas</taxon>
    </lineage>
</organism>
<dbReference type="Pfam" id="PF07195">
    <property type="entry name" value="FliD_C"/>
    <property type="match status" value="1"/>
</dbReference>
<dbReference type="RefSeq" id="WP_251260327.1">
    <property type="nucleotide sequence ID" value="NZ_JAMQGP010000002.1"/>
</dbReference>
<dbReference type="Pfam" id="PF07196">
    <property type="entry name" value="Flagellin_IN"/>
    <property type="match status" value="1"/>
</dbReference>